<dbReference type="PANTHER" id="PTHR12176:SF84">
    <property type="entry name" value="METHYLTRANSFERASE DOMAIN-CONTAINING PROTEIN"/>
    <property type="match status" value="1"/>
</dbReference>
<dbReference type="EMBL" id="ML732813">
    <property type="protein sequence ID" value="KAB8271703.1"/>
    <property type="molecule type" value="Genomic_DNA"/>
</dbReference>
<sequence length="335" mass="37873">MYLETDFDELAMFQGSHQGLNERHCCISAREERRLPYLYLPRVVYLQHRILKDPHNQHVPMVLSQVPKRFSAFPPPNMSNARTHTKIAGTPDYDDPIFWDTKFATGQDVGEWLNPGENLVQAVLSHLDNRSSVQERSPRVLHLGPGISKLGTKLREAFVDRDWKGSGIVNVDFSSEAVRLGQEIESKQNPSHAMHWLRADLRSWNDMSSLAPLAPFDIIIDKSTSDAIATSPSTTLSPTSISQDTCPVVRDVANTQGQTTLSPVELLALHLVPLTIEGTMWFSLSYSTMRFDNLPRLANHWDLVSRTPLKAPQGQTSSFAHAPEVFHWLYILRRK</sequence>
<organism evidence="4 5">
    <name type="scientific">Aspergillus minisclerotigenes</name>
    <dbReference type="NCBI Taxonomy" id="656917"/>
    <lineage>
        <taxon>Eukaryota</taxon>
        <taxon>Fungi</taxon>
        <taxon>Dikarya</taxon>
        <taxon>Ascomycota</taxon>
        <taxon>Pezizomycotina</taxon>
        <taxon>Eurotiomycetes</taxon>
        <taxon>Eurotiomycetidae</taxon>
        <taxon>Eurotiales</taxon>
        <taxon>Aspergillaceae</taxon>
        <taxon>Aspergillus</taxon>
        <taxon>Aspergillus subgen. Circumdati</taxon>
    </lineage>
</organism>
<keyword evidence="5" id="KW-1185">Reference proteome</keyword>
<evidence type="ECO:0000256" key="2">
    <source>
        <dbReference type="ARBA" id="ARBA00022603"/>
    </source>
</evidence>
<dbReference type="Proteomes" id="UP000326289">
    <property type="component" value="Unassembled WGS sequence"/>
</dbReference>
<dbReference type="GO" id="GO:0008168">
    <property type="term" value="F:methyltransferase activity"/>
    <property type="evidence" value="ECO:0007669"/>
    <property type="project" value="UniProtKB-KW"/>
</dbReference>
<comment type="similarity">
    <text evidence="1">Belongs to the methyltransferase superfamily.</text>
</comment>
<dbReference type="InterPro" id="IPR051419">
    <property type="entry name" value="Lys/N-term_MeTrsfase_sf"/>
</dbReference>
<evidence type="ECO:0000256" key="1">
    <source>
        <dbReference type="ARBA" id="ARBA00008361"/>
    </source>
</evidence>
<protein>
    <recommendedName>
        <fullName evidence="6">Methyltransferase domain-containing protein</fullName>
    </recommendedName>
</protein>
<name>A0A5N6J269_9EURO</name>
<dbReference type="SUPFAM" id="SSF53335">
    <property type="entry name" value="S-adenosyl-L-methionine-dependent methyltransferases"/>
    <property type="match status" value="1"/>
</dbReference>
<accession>A0A5N6J269</accession>
<evidence type="ECO:0008006" key="6">
    <source>
        <dbReference type="Google" id="ProtNLM"/>
    </source>
</evidence>
<reference evidence="4 5" key="1">
    <citation type="submission" date="2019-04" db="EMBL/GenBank/DDBJ databases">
        <title>Fungal friends and foes A comparative genomics study of 23 Aspergillus species from section Flavi.</title>
        <authorList>
            <consortium name="DOE Joint Genome Institute"/>
            <person name="Kjaerbolling I."/>
            <person name="Vesth T.C."/>
            <person name="Frisvad J.C."/>
            <person name="Nybo J.L."/>
            <person name="Theobald S."/>
            <person name="Kildgaard S."/>
            <person name="Petersen T.I."/>
            <person name="Kuo A."/>
            <person name="Sato A."/>
            <person name="Lyhne E.K."/>
            <person name="Kogle M.E."/>
            <person name="Wiebenga A."/>
            <person name="Kun R.S."/>
            <person name="Lubbers R.J."/>
            <person name="Makela M.R."/>
            <person name="Barry K."/>
            <person name="Chovatia M."/>
            <person name="Clum A."/>
            <person name="Daum C."/>
            <person name="Haridas S."/>
            <person name="He G."/>
            <person name="LaButti K."/>
            <person name="Lipzen A."/>
            <person name="Mondo S."/>
            <person name="Pangilinan J."/>
            <person name="Riley R."/>
            <person name="Salamov A."/>
            <person name="Simmons B.A."/>
            <person name="Magnuson J.K."/>
            <person name="Henrissat B."/>
            <person name="Mortensen U.H."/>
            <person name="Larsen T.O."/>
            <person name="De vries R.P."/>
            <person name="Grigoriev I.V."/>
            <person name="Machida M."/>
            <person name="Baker S.E."/>
            <person name="Andersen M.R."/>
        </authorList>
    </citation>
    <scope>NUCLEOTIDE SEQUENCE [LARGE SCALE GENOMIC DNA]</scope>
    <source>
        <strain evidence="4 5">CBS 117635</strain>
    </source>
</reference>
<dbReference type="GO" id="GO:0032259">
    <property type="term" value="P:methylation"/>
    <property type="evidence" value="ECO:0007669"/>
    <property type="project" value="UniProtKB-KW"/>
</dbReference>
<dbReference type="FunFam" id="3.40.50.150:FF:000626">
    <property type="entry name" value="Uncharacterized protein"/>
    <property type="match status" value="1"/>
</dbReference>
<evidence type="ECO:0000256" key="3">
    <source>
        <dbReference type="ARBA" id="ARBA00022679"/>
    </source>
</evidence>
<dbReference type="InterPro" id="IPR029063">
    <property type="entry name" value="SAM-dependent_MTases_sf"/>
</dbReference>
<keyword evidence="2" id="KW-0489">Methyltransferase</keyword>
<dbReference type="PANTHER" id="PTHR12176">
    <property type="entry name" value="SAM-DEPENDENT METHYLTRANSFERASE SUPERFAMILY PROTEIN"/>
    <property type="match status" value="1"/>
</dbReference>
<proteinExistence type="inferred from homology"/>
<dbReference type="Gene3D" id="3.40.50.150">
    <property type="entry name" value="Vaccinia Virus protein VP39"/>
    <property type="match status" value="1"/>
</dbReference>
<keyword evidence="3" id="KW-0808">Transferase</keyword>
<evidence type="ECO:0000313" key="4">
    <source>
        <dbReference type="EMBL" id="KAB8271703.1"/>
    </source>
</evidence>
<dbReference type="AlphaFoldDB" id="A0A5N6J269"/>
<gene>
    <name evidence="4" type="ORF">BDV30DRAFT_213184</name>
</gene>
<evidence type="ECO:0000313" key="5">
    <source>
        <dbReference type="Proteomes" id="UP000326289"/>
    </source>
</evidence>